<name>A0ABQ3WYE0_9ACTN</name>
<comment type="caution">
    <text evidence="1">The sequence shown here is derived from an EMBL/GenBank/DDBJ whole genome shotgun (WGS) entry which is preliminary data.</text>
</comment>
<evidence type="ECO:0000313" key="1">
    <source>
        <dbReference type="EMBL" id="GID51304.1"/>
    </source>
</evidence>
<sequence length="214" mass="22815">MKTIPGYDGGPLDDGGALLGVAAFWPAHLGPHLMDPMEDVAALFGVPFDEVAAAYRRLTDHAAWPVFTFDTGRDARLAVVYRNLDEDEGVDYLLVPDGADAITVATDEGGAFGRGLTWDEAAALAARQPEPVIGARLLLLLAPMIVHFEAPDPDVVARLAEALRTVGVPGPAQPIAERILHPDDYSDDEEPAAFVRGDTLADRILAPVRNASSR</sequence>
<organism evidence="1">
    <name type="scientific">Actinoplanes campanulatus</name>
    <dbReference type="NCBI Taxonomy" id="113559"/>
    <lineage>
        <taxon>Bacteria</taxon>
        <taxon>Bacillati</taxon>
        <taxon>Actinomycetota</taxon>
        <taxon>Actinomycetes</taxon>
        <taxon>Micromonosporales</taxon>
        <taxon>Micromonosporaceae</taxon>
        <taxon>Actinoplanes</taxon>
    </lineage>
</organism>
<reference evidence="1" key="1">
    <citation type="submission" date="2021-01" db="EMBL/GenBank/DDBJ databases">
        <title>Whole genome shotgun sequence of Actinoplanes capillaceus NBRC 16408.</title>
        <authorList>
            <person name="Komaki H."/>
            <person name="Tamura T."/>
        </authorList>
    </citation>
    <scope>NUCLEOTIDE SEQUENCE [LARGE SCALE GENOMIC DNA]</scope>
    <source>
        <strain evidence="1">NBRC 16408</strain>
    </source>
</reference>
<protein>
    <recommendedName>
        <fullName evidence="2">SUKH-4 immunity protein</fullName>
    </recommendedName>
</protein>
<evidence type="ECO:0008006" key="2">
    <source>
        <dbReference type="Google" id="ProtNLM"/>
    </source>
</evidence>
<accession>A0ABQ3WYE0</accession>
<gene>
    <name evidence="1" type="ORF">Aca07nite_85790</name>
</gene>
<dbReference type="EMBL" id="BOMF01000176">
    <property type="protein sequence ID" value="GID51304.1"/>
    <property type="molecule type" value="Genomic_DNA"/>
</dbReference>
<proteinExistence type="predicted"/>
<dbReference type="RefSeq" id="WP_204301271.1">
    <property type="nucleotide sequence ID" value="NZ_BAAAGQ010000050.1"/>
</dbReference>